<keyword evidence="1" id="KW-1133">Transmembrane helix</keyword>
<dbReference type="EMBL" id="FNLN01000020">
    <property type="protein sequence ID" value="SDU05382.1"/>
    <property type="molecule type" value="Genomic_DNA"/>
</dbReference>
<name>A0A0S3AJI3_9PROT</name>
<proteinExistence type="predicted"/>
<organism evidence="2 5">
    <name type="scientific">Nitrosomonas ureae</name>
    <dbReference type="NCBI Taxonomy" id="44577"/>
    <lineage>
        <taxon>Bacteria</taxon>
        <taxon>Pseudomonadati</taxon>
        <taxon>Pseudomonadota</taxon>
        <taxon>Betaproteobacteria</taxon>
        <taxon>Nitrosomonadales</taxon>
        <taxon>Nitrosomonadaceae</taxon>
        <taxon>Nitrosomonas</taxon>
    </lineage>
</organism>
<evidence type="ECO:0000256" key="1">
    <source>
        <dbReference type="SAM" id="Phobius"/>
    </source>
</evidence>
<keyword evidence="5" id="KW-1185">Reference proteome</keyword>
<gene>
    <name evidence="2" type="ORF">SAMN05216406_12034</name>
    <name evidence="3" type="ORF">SAMN05421510_103126</name>
</gene>
<accession>A0A0S3AJI3</accession>
<reference evidence="2 4" key="2">
    <citation type="submission" date="2016-10" db="EMBL/GenBank/DDBJ databases">
        <authorList>
            <person name="de Groot N.N."/>
        </authorList>
    </citation>
    <scope>NUCLEOTIDE SEQUENCE [LARGE SCALE GENOMIC DNA]</scope>
    <source>
        <strain evidence="2">Nm10</strain>
        <strain evidence="3 4">Nm9</strain>
    </source>
</reference>
<feature type="transmembrane region" description="Helical" evidence="1">
    <location>
        <begin position="35"/>
        <end position="53"/>
    </location>
</feature>
<dbReference type="Proteomes" id="UP000182882">
    <property type="component" value="Unassembled WGS sequence"/>
</dbReference>
<sequence length="121" mass="14178">MNDEEKKIIISRISEYRQNESGEFQRTPVSPLNRWLTYAMLIPVVVVMVFAGIFFFAAFLALVALAVVVVGIRFWWLRHKYEKAMQQSNNINRQSATDQTEFIEDAQIIEETEIHRDGQRK</sequence>
<evidence type="ECO:0000313" key="4">
    <source>
        <dbReference type="Proteomes" id="UP000181998"/>
    </source>
</evidence>
<evidence type="ECO:0000313" key="3">
    <source>
        <dbReference type="EMBL" id="SEQ25032.1"/>
    </source>
</evidence>
<dbReference type="RefSeq" id="WP_062559002.1">
    <property type="nucleotide sequence ID" value="NZ_CP013341.1"/>
</dbReference>
<keyword evidence="1" id="KW-0812">Transmembrane</keyword>
<protein>
    <submittedName>
        <fullName evidence="2">Uncharacterized protein</fullName>
    </submittedName>
</protein>
<dbReference type="AlphaFoldDB" id="A0A0S3AJI3"/>
<dbReference type="Proteomes" id="UP000181998">
    <property type="component" value="Unassembled WGS sequence"/>
</dbReference>
<evidence type="ECO:0000313" key="5">
    <source>
        <dbReference type="Proteomes" id="UP000182882"/>
    </source>
</evidence>
<dbReference type="OrthoDB" id="8566013at2"/>
<dbReference type="EMBL" id="FOFX01000031">
    <property type="protein sequence ID" value="SEQ25032.1"/>
    <property type="molecule type" value="Genomic_DNA"/>
</dbReference>
<feature type="transmembrane region" description="Helical" evidence="1">
    <location>
        <begin position="59"/>
        <end position="76"/>
    </location>
</feature>
<keyword evidence="1" id="KW-0472">Membrane</keyword>
<reference evidence="5" key="1">
    <citation type="submission" date="2016-10" db="EMBL/GenBank/DDBJ databases">
        <authorList>
            <person name="Varghese N."/>
            <person name="Submissions S."/>
        </authorList>
    </citation>
    <scope>NUCLEOTIDE SEQUENCE [LARGE SCALE GENOMIC DNA]</scope>
    <source>
        <strain evidence="5">Nm10</strain>
    </source>
</reference>
<evidence type="ECO:0000313" key="2">
    <source>
        <dbReference type="EMBL" id="SDU05382.1"/>
    </source>
</evidence>
<dbReference type="KEGG" id="nur:ATY38_08935"/>